<feature type="compositionally biased region" description="Basic residues" evidence="1">
    <location>
        <begin position="77"/>
        <end position="90"/>
    </location>
</feature>
<sequence length="148" mass="16411">MWPGVTVLLWKKQLPHHQKVLSHPGSVVELRTMKEPRPVAVSGPAMQLLCYSGCVIALIGPSAPSLPRERNSSPPQRRGRGRGHWVRNSRGRTVLGPQGKGNYSRERKKVNNKNPVASPHTELHQVQVGVTAWLVSTPPAYKQEPNQI</sequence>
<gene>
    <name evidence="2" type="ORF">PLEPLA_LOCUS11082</name>
</gene>
<evidence type="ECO:0000313" key="2">
    <source>
        <dbReference type="EMBL" id="CAB1423164.1"/>
    </source>
</evidence>
<protein>
    <submittedName>
        <fullName evidence="2">Uncharacterized protein</fullName>
    </submittedName>
</protein>
<comment type="caution">
    <text evidence="2">The sequence shown here is derived from an EMBL/GenBank/DDBJ whole genome shotgun (WGS) entry which is preliminary data.</text>
</comment>
<name>A0A9N7U3N2_PLEPL</name>
<accession>A0A9N7U3N2</accession>
<proteinExistence type="predicted"/>
<evidence type="ECO:0000256" key="1">
    <source>
        <dbReference type="SAM" id="MobiDB-lite"/>
    </source>
</evidence>
<dbReference type="EMBL" id="CADEAL010000638">
    <property type="protein sequence ID" value="CAB1423164.1"/>
    <property type="molecule type" value="Genomic_DNA"/>
</dbReference>
<organism evidence="2 3">
    <name type="scientific">Pleuronectes platessa</name>
    <name type="common">European plaice</name>
    <dbReference type="NCBI Taxonomy" id="8262"/>
    <lineage>
        <taxon>Eukaryota</taxon>
        <taxon>Metazoa</taxon>
        <taxon>Chordata</taxon>
        <taxon>Craniata</taxon>
        <taxon>Vertebrata</taxon>
        <taxon>Euteleostomi</taxon>
        <taxon>Actinopterygii</taxon>
        <taxon>Neopterygii</taxon>
        <taxon>Teleostei</taxon>
        <taxon>Neoteleostei</taxon>
        <taxon>Acanthomorphata</taxon>
        <taxon>Carangaria</taxon>
        <taxon>Pleuronectiformes</taxon>
        <taxon>Pleuronectoidei</taxon>
        <taxon>Pleuronectidae</taxon>
        <taxon>Pleuronectes</taxon>
    </lineage>
</organism>
<dbReference type="Proteomes" id="UP001153269">
    <property type="component" value="Unassembled WGS sequence"/>
</dbReference>
<dbReference type="AlphaFoldDB" id="A0A9N7U3N2"/>
<keyword evidence="3" id="KW-1185">Reference proteome</keyword>
<feature type="region of interest" description="Disordered" evidence="1">
    <location>
        <begin position="61"/>
        <end position="122"/>
    </location>
</feature>
<reference evidence="2" key="1">
    <citation type="submission" date="2020-03" db="EMBL/GenBank/DDBJ databases">
        <authorList>
            <person name="Weist P."/>
        </authorList>
    </citation>
    <scope>NUCLEOTIDE SEQUENCE</scope>
</reference>
<evidence type="ECO:0000313" key="3">
    <source>
        <dbReference type="Proteomes" id="UP001153269"/>
    </source>
</evidence>